<feature type="transmembrane region" description="Helical" evidence="1">
    <location>
        <begin position="214"/>
        <end position="233"/>
    </location>
</feature>
<feature type="transmembrane region" description="Helical" evidence="1">
    <location>
        <begin position="279"/>
        <end position="300"/>
    </location>
</feature>
<dbReference type="InterPro" id="IPR011008">
    <property type="entry name" value="Dimeric_a/b-barrel"/>
</dbReference>
<proteinExistence type="predicted"/>
<dbReference type="SUPFAM" id="SSF54909">
    <property type="entry name" value="Dimeric alpha+beta barrel"/>
    <property type="match status" value="1"/>
</dbReference>
<keyword evidence="1" id="KW-1133">Transmembrane helix</keyword>
<feature type="transmembrane region" description="Helical" evidence="1">
    <location>
        <begin position="173"/>
        <end position="194"/>
    </location>
</feature>
<feature type="transmembrane region" description="Helical" evidence="1">
    <location>
        <begin position="93"/>
        <end position="114"/>
    </location>
</feature>
<protein>
    <submittedName>
        <fullName evidence="3">Lrp/AsnC ligand binding domain-containing protein</fullName>
    </submittedName>
</protein>
<gene>
    <name evidence="3" type="ORF">OdinLCB4_002635</name>
</gene>
<feature type="transmembrane region" description="Helical" evidence="1">
    <location>
        <begin position="43"/>
        <end position="64"/>
    </location>
</feature>
<keyword evidence="1" id="KW-0812">Transmembrane</keyword>
<feature type="transmembrane region" description="Helical" evidence="1">
    <location>
        <begin position="149"/>
        <end position="167"/>
    </location>
</feature>
<evidence type="ECO:0000259" key="2">
    <source>
        <dbReference type="Pfam" id="PF01037"/>
    </source>
</evidence>
<dbReference type="EMBL" id="CP091871">
    <property type="protein sequence ID" value="WEU40830.1"/>
    <property type="molecule type" value="Genomic_DNA"/>
</dbReference>
<keyword evidence="1" id="KW-0472">Membrane</keyword>
<dbReference type="Proteomes" id="UP000186851">
    <property type="component" value="Chromosome"/>
</dbReference>
<feature type="domain" description="Transcription regulator AsnC/Lrp ligand binding" evidence="2">
    <location>
        <begin position="342"/>
        <end position="409"/>
    </location>
</feature>
<dbReference type="KEGG" id="oyw:OdinLCB4_002635"/>
<evidence type="ECO:0000313" key="4">
    <source>
        <dbReference type="Proteomes" id="UP000186851"/>
    </source>
</evidence>
<evidence type="ECO:0000313" key="3">
    <source>
        <dbReference type="EMBL" id="WEU40830.1"/>
    </source>
</evidence>
<organism evidence="3 4">
    <name type="scientific">Odinarchaeota yellowstonii (strain LCB_4)</name>
    <dbReference type="NCBI Taxonomy" id="1841599"/>
    <lineage>
        <taxon>Archaea</taxon>
        <taxon>Promethearchaeati</taxon>
        <taxon>Candidatus Odinarchaeota</taxon>
        <taxon>Candidatus Odinarchaeia</taxon>
        <taxon>Candidatus Odinarchaeales</taxon>
        <taxon>Candidatus Odinarchaeaceae</taxon>
        <taxon>Candidatus Odinarchaeum</taxon>
    </lineage>
</organism>
<feature type="transmembrane region" description="Helical" evidence="1">
    <location>
        <begin position="312"/>
        <end position="332"/>
    </location>
</feature>
<feature type="transmembrane region" description="Helical" evidence="1">
    <location>
        <begin position="245"/>
        <end position="267"/>
    </location>
</feature>
<sequence length="414" mass="45799">MIRPWLLLTRKIKLVLLPLVSAVLTAVYVEMDKLLLTYFIPDVFAFTFISLWLGTASLIGLIVIMRIPLKRGEYLGEYIDPNFQRLILPKGGLLYWIIIAGLSASISTFTYFQIISISNPALILPFSKLMIVYLIILESMSDRDIPTIIEVQSIILILTGVFLMAAGDIAFNPITIGIVLGPYNISGVVFTVAVRNAKRRIYMGKRVDSLNIRLWVLTLNSVFTSVFFAPFIFTPSGLSYITSLTPLIILLIILDMMAATFASITYIRALAVAKMSIVNAILAFTVILGIPFTLIGNMLIPGGFGTVNLTGIYGMLTLTGAFMIAIGIFTIATTQVKGYLLIYLDKSAATIFQTLRKVKGITRISAVSGENMLIAELKIRSLGKAYRTIVTELEKIDGIKKVRTLTSIKEWEKI</sequence>
<feature type="transmembrane region" description="Helical" evidence="1">
    <location>
        <begin position="120"/>
        <end position="137"/>
    </location>
</feature>
<dbReference type="InterPro" id="IPR019887">
    <property type="entry name" value="Tscrpt_reg_AsnC/Lrp_C"/>
</dbReference>
<accession>A0AAF0D365</accession>
<dbReference type="AlphaFoldDB" id="A0AAF0D365"/>
<reference evidence="3" key="2">
    <citation type="journal article" date="2022" name="Nat. Microbiol.">
        <title>A closed Candidatus Odinarchaeum chromosome exposes Asgard archaeal viruses.</title>
        <authorList>
            <person name="Tamarit D."/>
            <person name="Caceres E.F."/>
            <person name="Krupovic M."/>
            <person name="Nijland R."/>
            <person name="Eme L."/>
            <person name="Robinson N.P."/>
            <person name="Ettema T.J.G."/>
        </authorList>
    </citation>
    <scope>NUCLEOTIDE SEQUENCE</scope>
    <source>
        <strain evidence="3">LCB_4</strain>
    </source>
</reference>
<dbReference type="Gene3D" id="3.30.70.920">
    <property type="match status" value="1"/>
</dbReference>
<evidence type="ECO:0000256" key="1">
    <source>
        <dbReference type="SAM" id="Phobius"/>
    </source>
</evidence>
<name>A0AAF0D365_ODILC</name>
<dbReference type="Pfam" id="PF01037">
    <property type="entry name" value="AsnC_trans_reg"/>
    <property type="match status" value="1"/>
</dbReference>
<reference evidence="3" key="1">
    <citation type="journal article" date="2017" name="Nature">
        <title>Asgard archaea illuminate the origin of eukaryotic cellular complexity.</title>
        <authorList>
            <person name="Zaremba-Niedzwiedzka K."/>
            <person name="Caceres E.F."/>
            <person name="Saw J.H."/>
            <person name="Backstrom D."/>
            <person name="Juzokaite L."/>
            <person name="Vancaester E."/>
            <person name="Seitz K.W."/>
            <person name="Anantharaman K."/>
            <person name="Starnawski P."/>
            <person name="Kjeldsen K.U."/>
            <person name="Scott M.B."/>
            <person name="Nunoura T."/>
            <person name="Banfield J.F."/>
            <person name="Schramm A."/>
            <person name="Baker B.J."/>
            <person name="Spang A."/>
            <person name="Ettema T.J.G."/>
        </authorList>
    </citation>
    <scope>NUCLEOTIDE SEQUENCE</scope>
    <source>
        <strain evidence="3">LCB_4</strain>
    </source>
</reference>
<feature type="transmembrane region" description="Helical" evidence="1">
    <location>
        <begin position="12"/>
        <end position="31"/>
    </location>
</feature>